<dbReference type="Pfam" id="PF04909">
    <property type="entry name" value="Amidohydro_2"/>
    <property type="match status" value="1"/>
</dbReference>
<accession>A0ABP7KTH4</accession>
<evidence type="ECO:0000313" key="3">
    <source>
        <dbReference type="EMBL" id="GAA3887491.1"/>
    </source>
</evidence>
<evidence type="ECO:0000259" key="2">
    <source>
        <dbReference type="Pfam" id="PF04909"/>
    </source>
</evidence>
<sequence>MPDGSRDSQGRDSQDSESHDREILGRDILAGLNGRVPAALAEAVTSLPLVDHHVHGCFTTAPTRSEFEQAINEGSPDPIPSFMTMFDSPLGFAIRRWGAPVLGLPAHASAEDYWAARSALPVDELDRRFLSPAGVDRWIIDTGFSTGAISSPAVMTERSGAPSSEILRLEQLAEQLIDRGASASSFADDFRAALQAAAPGIVGFKTIAAYRTGFDIEWSQPADAAVARAVAAWQAAATSGPARLTDPVIIAFLIHAAAALRLPIQFHVGFGDRDMDLHRSNPMLLLGLLRQSALAETPVMLLHCYPYHREAGYLAQAFNNVYFDVGLSVNYVGAQSRQIVAESLELAPFAKQLYSSDAFGLPELHLLGSVLWRRSMAQVLGDWVTQGDWAEADAIRVVEMIGAGNARRIYGV</sequence>
<keyword evidence="4" id="KW-1185">Reference proteome</keyword>
<dbReference type="EMBL" id="BAABCN010000010">
    <property type="protein sequence ID" value="GAA3887491.1"/>
    <property type="molecule type" value="Genomic_DNA"/>
</dbReference>
<dbReference type="InterPro" id="IPR032466">
    <property type="entry name" value="Metal_Hydrolase"/>
</dbReference>
<reference evidence="4" key="1">
    <citation type="journal article" date="2019" name="Int. J. Syst. Evol. Microbiol.">
        <title>The Global Catalogue of Microorganisms (GCM) 10K type strain sequencing project: providing services to taxonomists for standard genome sequencing and annotation.</title>
        <authorList>
            <consortium name="The Broad Institute Genomics Platform"/>
            <consortium name="The Broad Institute Genome Sequencing Center for Infectious Disease"/>
            <person name="Wu L."/>
            <person name="Ma J."/>
        </authorList>
    </citation>
    <scope>NUCLEOTIDE SEQUENCE [LARGE SCALE GENOMIC DNA]</scope>
    <source>
        <strain evidence="4">JCM 17021</strain>
    </source>
</reference>
<dbReference type="Proteomes" id="UP001501803">
    <property type="component" value="Unassembled WGS sequence"/>
</dbReference>
<dbReference type="RefSeq" id="WP_345068505.1">
    <property type="nucleotide sequence ID" value="NZ_BAABCN010000010.1"/>
</dbReference>
<evidence type="ECO:0000256" key="1">
    <source>
        <dbReference type="SAM" id="MobiDB-lite"/>
    </source>
</evidence>
<feature type="region of interest" description="Disordered" evidence="1">
    <location>
        <begin position="1"/>
        <end position="23"/>
    </location>
</feature>
<feature type="domain" description="Amidohydrolase-related" evidence="2">
    <location>
        <begin position="254"/>
        <end position="411"/>
    </location>
</feature>
<evidence type="ECO:0000313" key="4">
    <source>
        <dbReference type="Proteomes" id="UP001501803"/>
    </source>
</evidence>
<dbReference type="InterPro" id="IPR006680">
    <property type="entry name" value="Amidohydro-rel"/>
</dbReference>
<protein>
    <submittedName>
        <fullName evidence="3">Amidohydrolase family protein</fullName>
    </submittedName>
</protein>
<gene>
    <name evidence="3" type="ORF">GCM10022381_31930</name>
</gene>
<dbReference type="PANTHER" id="PTHR43383:SF2">
    <property type="entry name" value="AMIDOHYDROLASE 2 FAMILY PROTEIN"/>
    <property type="match status" value="1"/>
</dbReference>
<organism evidence="3 4">
    <name type="scientific">Leifsonia kafniensis</name>
    <dbReference type="NCBI Taxonomy" id="475957"/>
    <lineage>
        <taxon>Bacteria</taxon>
        <taxon>Bacillati</taxon>
        <taxon>Actinomycetota</taxon>
        <taxon>Actinomycetes</taxon>
        <taxon>Micrococcales</taxon>
        <taxon>Microbacteriaceae</taxon>
        <taxon>Leifsonia</taxon>
    </lineage>
</organism>
<name>A0ABP7KTH4_9MICO</name>
<dbReference type="Gene3D" id="3.20.20.140">
    <property type="entry name" value="Metal-dependent hydrolases"/>
    <property type="match status" value="1"/>
</dbReference>
<dbReference type="PANTHER" id="PTHR43383">
    <property type="entry name" value="NODULIN 6"/>
    <property type="match status" value="1"/>
</dbReference>
<comment type="caution">
    <text evidence="3">The sequence shown here is derived from an EMBL/GenBank/DDBJ whole genome shotgun (WGS) entry which is preliminary data.</text>
</comment>
<proteinExistence type="predicted"/>
<dbReference type="SUPFAM" id="SSF51556">
    <property type="entry name" value="Metallo-dependent hydrolases"/>
    <property type="match status" value="1"/>
</dbReference>